<dbReference type="PROSITE" id="PS50835">
    <property type="entry name" value="IG_LIKE"/>
    <property type="match status" value="1"/>
</dbReference>
<accession>A0A1G2RQ04</accession>
<keyword evidence="1" id="KW-0732">Signal</keyword>
<name>A0A1G2RQ04_9BACT</name>
<dbReference type="GO" id="GO:0016020">
    <property type="term" value="C:membrane"/>
    <property type="evidence" value="ECO:0007669"/>
    <property type="project" value="InterPro"/>
</dbReference>
<dbReference type="Proteomes" id="UP000178421">
    <property type="component" value="Unassembled WGS sequence"/>
</dbReference>
<gene>
    <name evidence="5" type="ORF">A2940_00410</name>
</gene>
<dbReference type="GO" id="GO:0071277">
    <property type="term" value="P:cellular response to calcium ion"/>
    <property type="evidence" value="ECO:0007669"/>
    <property type="project" value="TreeGrafter"/>
</dbReference>
<dbReference type="InterPro" id="IPR007110">
    <property type="entry name" value="Ig-like_dom"/>
</dbReference>
<organism evidence="5 6">
    <name type="scientific">Candidatus Wildermuthbacteria bacterium RIFCSPLOWO2_01_FULL_48_29</name>
    <dbReference type="NCBI Taxonomy" id="1802462"/>
    <lineage>
        <taxon>Bacteria</taxon>
        <taxon>Candidatus Wildermuthiibacteriota</taxon>
    </lineage>
</organism>
<dbReference type="SUPFAM" id="SSF49265">
    <property type="entry name" value="Fibronectin type III"/>
    <property type="match status" value="2"/>
</dbReference>
<proteinExistence type="predicted"/>
<feature type="domain" description="Fibronectin type-III" evidence="4">
    <location>
        <begin position="250"/>
        <end position="356"/>
    </location>
</feature>
<dbReference type="InterPro" id="IPR036116">
    <property type="entry name" value="FN3_sf"/>
</dbReference>
<evidence type="ECO:0000256" key="1">
    <source>
        <dbReference type="ARBA" id="ARBA00022729"/>
    </source>
</evidence>
<evidence type="ECO:0000313" key="6">
    <source>
        <dbReference type="Proteomes" id="UP000178421"/>
    </source>
</evidence>
<reference evidence="5 6" key="1">
    <citation type="journal article" date="2016" name="Nat. Commun.">
        <title>Thousands of microbial genomes shed light on interconnected biogeochemical processes in an aquifer system.</title>
        <authorList>
            <person name="Anantharaman K."/>
            <person name="Brown C.T."/>
            <person name="Hug L.A."/>
            <person name="Sharon I."/>
            <person name="Castelle C.J."/>
            <person name="Probst A.J."/>
            <person name="Thomas B.C."/>
            <person name="Singh A."/>
            <person name="Wilkins M.J."/>
            <person name="Karaoz U."/>
            <person name="Brodie E.L."/>
            <person name="Williams K.H."/>
            <person name="Hubbard S.S."/>
            <person name="Banfield J.F."/>
        </authorList>
    </citation>
    <scope>NUCLEOTIDE SEQUENCE [LARGE SCALE GENOMIC DNA]</scope>
</reference>
<dbReference type="Gene3D" id="2.60.120.200">
    <property type="match status" value="2"/>
</dbReference>
<evidence type="ECO:0000259" key="3">
    <source>
        <dbReference type="PROSITE" id="PS50835"/>
    </source>
</evidence>
<dbReference type="InterPro" id="IPR003961">
    <property type="entry name" value="FN3_dom"/>
</dbReference>
<dbReference type="SMART" id="SM00560">
    <property type="entry name" value="LamGL"/>
    <property type="match status" value="1"/>
</dbReference>
<dbReference type="PANTHER" id="PTHR46682">
    <property type="entry name" value="ADHESION G-PROTEIN COUPLED RECEPTOR V1"/>
    <property type="match status" value="1"/>
</dbReference>
<dbReference type="EMBL" id="MHUH01000005">
    <property type="protein sequence ID" value="OHA74101.1"/>
    <property type="molecule type" value="Genomic_DNA"/>
</dbReference>
<sequence length="1816" mass="196964">MSSNKFQLISIIALGFVLFGGFLLFSADFAFAATPTLSSTCGGVTGDGSSNPTGMVSPGGPFINLSWSAVPNTVEYQIYRKVGSGPWEPLGSRLPAGTTSHIDKLVESLTNSYHLLSAGPLQYYVQAILSDGGTAGTEDDAQSIAIPRCVPFLRVETVCSPGARGFHLYFTAARDISIHRVFRDTELIGSLTLADDLGPPNSPQEGHFYFEDGSGETATRNYWIVADQAGVTWKSNEVLKTINCSLTAPAPDPPVITEVDPFCEDVGGTLESRVHLEWTPSDNILGYTVWRRVQGDTGVGESRGDFITTWMNDDTEGSGGTNFEYGIEAVGTGGRSPINFTGPVTAPACTTPLPPPDFITPTPDANCDASDLGVDLEWVASVGAEKYKIFRGPDAASLSIIREFIQGDSEFASRTWRDTGVVSAQTYFYKIEAHGPVGTTPSASTVESVTTVDCSAPGAFTLTLDQAPYCEDAYLRSKLSWTNSASFTSYTLHRNQVSPSLTTPIPNAISQFTDIGLGRALDFDGSTNYVNIPHNSLLNANAPFTLAVWVKANTWAGLARGIFGKGTSTSGSGGYDLRVDNDGTQVNLVKYFVVDQRVSFSSPLQSDRWYHLAAVQLSDRVKYYLDGVPIGDFVHTGAFQSNTATAYIGKARTGFNFSGIIDDARLYSRALSAMEIADLYNSTTVSGSGLVGLWHLDEGSGTDASDSSNNGNHGTLVNSPAWVESGMFYQRGYNWQAEAIGPGGNIFSNTTSPDAVAPMCKPPKPGISLLPVCESGVPGVEVEVSYSINANAVGGYEISRGGLLIKTLNQSSLLVDRTFVDTGLAPLTPYTYRVKAIGSVGQDESEPNIITALDCSPPTIPQNVTAEFVCVGTGDTSPPRSRIGWDDSDNATSYDLYIDENDDGTYTVLTNFQSDTDPVSGRYSYDYPILVNTKYAFWIIAVGPGGESDPSDIARIDPATHADGNYCKPPAPAITTLTTTCTGGNPVNTLSWAVEATPNNTASYEIYRNTTNTIPGAPIASGVTATTWPDTTLVSPGDSSTTFYYWVKAVGAGPTALESAASASQSVQTLACGIIPGVPQNVSVTDSFCSLGTPMVELSWDSSPNAMSYNVFRNDGAAYKGVLSPFIDDGGFFQDDFTGVTSAPWKDEWTIVEASGNVNAFLQDNRGRIKGSTNLARTVFASYSRAQYRDSEQFLGYVNIEDINTQRGFFARRSDSNPNTYYRLYHRGNSNIVAISRVVDNTETVLAWATFSNTYIAGMRARVEQTPTGTELKFKIWRVTDSEPASWTLETLDTRSALQQVSGRAGIYSATGGSRGLRWHDFDNYEITILPPAELLEHGETYTYTVSAVGVDTESGPSDPVEATTLDCRPLEQVPTTELQCDLNTALPYIALTWLADGNTQYWDLWRKKTSEDDTHWTLINADPIVDPMYDDFDVESGEEYHYFLEAWSALGESFTFDVSDPIVADPVVCPAPATPQIVGNGTFSYCAGSVPRNRVEWTEDPISGRTKEFRVHRSPGGLMATTTPITTIFIDNLTLADSGNTYSYIVEAIGTPETNTAESNPVAIFVKEQCDELPPEPFTVFTDPPAPISRGDLRAVFLEWTTAETEEYFKVFRTEGYENEGELTNDVNTQPFSAMFTELAELVRGVHYDDELDPVTGRILYTDSEGVPVNVLEDGLYYWYRVIAYRTVGVDLEDTPADADPVFLPIARPGLFTLSFAITGDPEIVEFDWTAAEFTAKGGEPVYDVERSRRTDFVPFTVICDNVSHSVRVCNDLSPQRGLTYYRVRATNNGGDTFSNIVQAGLHLFPEELREISPF</sequence>
<evidence type="ECO:0000256" key="2">
    <source>
        <dbReference type="ARBA" id="ARBA00023157"/>
    </source>
</evidence>
<dbReference type="InterPro" id="IPR013783">
    <property type="entry name" value="Ig-like_fold"/>
</dbReference>
<dbReference type="GO" id="GO:0005737">
    <property type="term" value="C:cytoplasm"/>
    <property type="evidence" value="ECO:0007669"/>
    <property type="project" value="TreeGrafter"/>
</dbReference>
<evidence type="ECO:0000259" key="4">
    <source>
        <dbReference type="PROSITE" id="PS50853"/>
    </source>
</evidence>
<dbReference type="InterPro" id="IPR026919">
    <property type="entry name" value="ADGRV1"/>
</dbReference>
<feature type="domain" description="Ig-like" evidence="3">
    <location>
        <begin position="847"/>
        <end position="920"/>
    </location>
</feature>
<dbReference type="InterPro" id="IPR013320">
    <property type="entry name" value="ConA-like_dom_sf"/>
</dbReference>
<keyword evidence="2" id="KW-1015">Disulfide bond</keyword>
<evidence type="ECO:0000313" key="5">
    <source>
        <dbReference type="EMBL" id="OHA74101.1"/>
    </source>
</evidence>
<comment type="caution">
    <text evidence="5">The sequence shown here is derived from an EMBL/GenBank/DDBJ whole genome shotgun (WGS) entry which is preliminary data.</text>
</comment>
<dbReference type="Pfam" id="PF13385">
    <property type="entry name" value="Laminin_G_3"/>
    <property type="match status" value="1"/>
</dbReference>
<dbReference type="SUPFAM" id="SSF49899">
    <property type="entry name" value="Concanavalin A-like lectins/glucanases"/>
    <property type="match status" value="1"/>
</dbReference>
<dbReference type="InterPro" id="IPR006558">
    <property type="entry name" value="LamG-like"/>
</dbReference>
<dbReference type="Gene3D" id="2.60.40.10">
    <property type="entry name" value="Immunoglobulins"/>
    <property type="match status" value="5"/>
</dbReference>
<dbReference type="PANTHER" id="PTHR46682:SF1">
    <property type="entry name" value="ADHESION G-PROTEIN COUPLED RECEPTOR V1"/>
    <property type="match status" value="1"/>
</dbReference>
<dbReference type="GO" id="GO:0001965">
    <property type="term" value="F:G-protein alpha-subunit binding"/>
    <property type="evidence" value="ECO:0007669"/>
    <property type="project" value="TreeGrafter"/>
</dbReference>
<protein>
    <submittedName>
        <fullName evidence="5">Uncharacterized protein</fullName>
    </submittedName>
</protein>
<dbReference type="GO" id="GO:0004930">
    <property type="term" value="F:G protein-coupled receptor activity"/>
    <property type="evidence" value="ECO:0007669"/>
    <property type="project" value="InterPro"/>
</dbReference>
<dbReference type="GO" id="GO:0010855">
    <property type="term" value="F:adenylate cyclase inhibitor activity"/>
    <property type="evidence" value="ECO:0007669"/>
    <property type="project" value="TreeGrafter"/>
</dbReference>
<dbReference type="PROSITE" id="PS50853">
    <property type="entry name" value="FN3"/>
    <property type="match status" value="1"/>
</dbReference>